<dbReference type="AlphaFoldDB" id="A0A4Z2D0K6"/>
<dbReference type="Proteomes" id="UP000311919">
    <property type="component" value="Unassembled WGS sequence"/>
</dbReference>
<name>A0A4Z2D0K6_SCHJA</name>
<evidence type="ECO:0000313" key="1">
    <source>
        <dbReference type="EMBL" id="TNN09700.1"/>
    </source>
</evidence>
<organism evidence="1 2">
    <name type="scientific">Schistosoma japonicum</name>
    <name type="common">Blood fluke</name>
    <dbReference type="NCBI Taxonomy" id="6182"/>
    <lineage>
        <taxon>Eukaryota</taxon>
        <taxon>Metazoa</taxon>
        <taxon>Spiralia</taxon>
        <taxon>Lophotrochozoa</taxon>
        <taxon>Platyhelminthes</taxon>
        <taxon>Trematoda</taxon>
        <taxon>Digenea</taxon>
        <taxon>Strigeidida</taxon>
        <taxon>Schistosomatoidea</taxon>
        <taxon>Schistosomatidae</taxon>
        <taxon>Schistosoma</taxon>
    </lineage>
</organism>
<gene>
    <name evidence="1" type="ORF">EWB00_006205</name>
</gene>
<proteinExistence type="predicted"/>
<dbReference type="EMBL" id="SKCS01000393">
    <property type="protein sequence ID" value="TNN09700.1"/>
    <property type="molecule type" value="Genomic_DNA"/>
</dbReference>
<dbReference type="STRING" id="6182.A0A4Z2D0K6"/>
<protein>
    <submittedName>
        <fullName evidence="1">Spectrin beta brain 4 (Non-erythroid beta chain 4) (Beta-V spectrin) (BSPECV)</fullName>
    </submittedName>
</protein>
<keyword evidence="2" id="KW-1185">Reference proteome</keyword>
<comment type="caution">
    <text evidence="1">The sequence shown here is derived from an EMBL/GenBank/DDBJ whole genome shotgun (WGS) entry which is preliminary data.</text>
</comment>
<reference evidence="1 2" key="1">
    <citation type="submission" date="2019-03" db="EMBL/GenBank/DDBJ databases">
        <title>An improved genome assembly of the fluke Schistosoma japonicum.</title>
        <authorList>
            <person name="Hu W."/>
            <person name="Luo F."/>
            <person name="Yin M."/>
            <person name="Mo X."/>
            <person name="Sun C."/>
            <person name="Wu Q."/>
            <person name="Zhu B."/>
            <person name="Xiang M."/>
            <person name="Wang J."/>
            <person name="Wang Y."/>
            <person name="Zhang T."/>
            <person name="Xu B."/>
            <person name="Zheng H."/>
            <person name="Feng Z."/>
        </authorList>
    </citation>
    <scope>NUCLEOTIDE SEQUENCE [LARGE SCALE GENOMIC DNA]</scope>
    <source>
        <strain evidence="1">HuSjv2</strain>
        <tissue evidence="1">Worms</tissue>
    </source>
</reference>
<sequence>MWAFPLAYGTTNDLVEMSWYRYLRQLHSLLQRLPILENSAKGDEDCVLLLDSFDGRGRVGIHLANALLLANKSVSFTISSSISVPTCVVWVLPEIQTLSTGESSVVNFRPDGKGGNDERSLRIAFPPLDLKFLREVDLILTTTDLFVKHLSNFLMKQAFICGIIIDDVDIASKDEEFCGLLLRYLQQFTNPINRGRIICFTGTKVDNDSIFSLFALYS</sequence>
<evidence type="ECO:0000313" key="2">
    <source>
        <dbReference type="Proteomes" id="UP000311919"/>
    </source>
</evidence>
<accession>A0A4Z2D0K6</accession>
<dbReference type="OrthoDB" id="6238723at2759"/>